<dbReference type="Proteomes" id="UP000820669">
    <property type="component" value="Unassembled WGS sequence"/>
</dbReference>
<gene>
    <name evidence="2" type="ORF">HF526_24155</name>
</gene>
<name>A0ABX1SJQ5_9PSEU</name>
<dbReference type="RefSeq" id="WP_169383856.1">
    <property type="nucleotide sequence ID" value="NZ_JAAXLA010000055.1"/>
</dbReference>
<comment type="caution">
    <text evidence="2">The sequence shown here is derived from an EMBL/GenBank/DDBJ whole genome shotgun (WGS) entry which is preliminary data.</text>
</comment>
<organism evidence="2 3">
    <name type="scientific">Pseudonocardia acidicola</name>
    <dbReference type="NCBI Taxonomy" id="2724939"/>
    <lineage>
        <taxon>Bacteria</taxon>
        <taxon>Bacillati</taxon>
        <taxon>Actinomycetota</taxon>
        <taxon>Actinomycetes</taxon>
        <taxon>Pseudonocardiales</taxon>
        <taxon>Pseudonocardiaceae</taxon>
        <taxon>Pseudonocardia</taxon>
    </lineage>
</organism>
<proteinExistence type="predicted"/>
<evidence type="ECO:0000256" key="1">
    <source>
        <dbReference type="SAM" id="MobiDB-lite"/>
    </source>
</evidence>
<reference evidence="2 3" key="1">
    <citation type="submission" date="2020-04" db="EMBL/GenBank/DDBJ databases">
        <authorList>
            <person name="Klaysubun C."/>
            <person name="Duangmal K."/>
            <person name="Lipun K."/>
        </authorList>
    </citation>
    <scope>NUCLEOTIDE SEQUENCE [LARGE SCALE GENOMIC DNA]</scope>
    <source>
        <strain evidence="2 3">K10HN5</strain>
    </source>
</reference>
<keyword evidence="3" id="KW-1185">Reference proteome</keyword>
<accession>A0ABX1SJQ5</accession>
<sequence length="90" mass="8915">MHALGSTRIVALAALLGAALVLAVAGAAAEGPGRRGAAPSRHVGEPALHHPTPTPRTALSTVARPYSMIRAAVPATTAVAAGEPDRPLKG</sequence>
<evidence type="ECO:0000313" key="3">
    <source>
        <dbReference type="Proteomes" id="UP000820669"/>
    </source>
</evidence>
<dbReference type="EMBL" id="JAAXLA010000055">
    <property type="protein sequence ID" value="NMI00379.1"/>
    <property type="molecule type" value="Genomic_DNA"/>
</dbReference>
<protein>
    <submittedName>
        <fullName evidence="2">Uncharacterized protein</fullName>
    </submittedName>
</protein>
<evidence type="ECO:0000313" key="2">
    <source>
        <dbReference type="EMBL" id="NMI00379.1"/>
    </source>
</evidence>
<feature type="region of interest" description="Disordered" evidence="1">
    <location>
        <begin position="31"/>
        <end position="58"/>
    </location>
</feature>